<protein>
    <submittedName>
        <fullName evidence="1">Uncharacterized protein</fullName>
    </submittedName>
</protein>
<sequence length="83" mass="9256">LREVEASSASPPPVLVPGKGRLSLLRLRRFWLRRVGAHIDLRCRFRSPFSFGFGLGDICGVVSCRLGSMKLSIDGDDDKRRKA</sequence>
<feature type="non-terminal residue" evidence="1">
    <location>
        <position position="83"/>
    </location>
</feature>
<reference evidence="1 2" key="1">
    <citation type="submission" date="2021-07" db="EMBL/GenBank/DDBJ databases">
        <authorList>
            <consortium name="Genoscope - CEA"/>
            <person name="William W."/>
        </authorList>
    </citation>
    <scope>NUCLEOTIDE SEQUENCE [LARGE SCALE GENOMIC DNA]</scope>
</reference>
<name>A0A8D9GMH0_BRACM</name>
<dbReference type="Gramene" id="A03p48140.2_BraZ1">
    <property type="protein sequence ID" value="A03p48140.2_BraZ1.CDS"/>
    <property type="gene ID" value="A03g48140.2_BraZ1"/>
</dbReference>
<gene>
    <name evidence="1" type="ORF">BRAPAZ1V2_A03P48140.2</name>
</gene>
<evidence type="ECO:0000313" key="2">
    <source>
        <dbReference type="Proteomes" id="UP000694005"/>
    </source>
</evidence>
<dbReference type="EMBL" id="LS974619">
    <property type="protein sequence ID" value="CAG7883471.1"/>
    <property type="molecule type" value="Genomic_DNA"/>
</dbReference>
<evidence type="ECO:0000313" key="1">
    <source>
        <dbReference type="EMBL" id="CAG7883471.1"/>
    </source>
</evidence>
<dbReference type="AlphaFoldDB" id="A0A8D9GMH0"/>
<accession>A0A8D9GMH0</accession>
<feature type="non-terminal residue" evidence="1">
    <location>
        <position position="1"/>
    </location>
</feature>
<organism evidence="1 2">
    <name type="scientific">Brassica campestris</name>
    <name type="common">Field mustard</name>
    <dbReference type="NCBI Taxonomy" id="3711"/>
    <lineage>
        <taxon>Eukaryota</taxon>
        <taxon>Viridiplantae</taxon>
        <taxon>Streptophyta</taxon>
        <taxon>Embryophyta</taxon>
        <taxon>Tracheophyta</taxon>
        <taxon>Spermatophyta</taxon>
        <taxon>Magnoliopsida</taxon>
        <taxon>eudicotyledons</taxon>
        <taxon>Gunneridae</taxon>
        <taxon>Pentapetalae</taxon>
        <taxon>rosids</taxon>
        <taxon>malvids</taxon>
        <taxon>Brassicales</taxon>
        <taxon>Brassicaceae</taxon>
        <taxon>Brassiceae</taxon>
        <taxon>Brassica</taxon>
    </lineage>
</organism>
<proteinExistence type="predicted"/>
<dbReference type="Proteomes" id="UP000694005">
    <property type="component" value="Chromosome A03"/>
</dbReference>